<dbReference type="GO" id="GO:0003700">
    <property type="term" value="F:DNA-binding transcription factor activity"/>
    <property type="evidence" value="ECO:0007669"/>
    <property type="project" value="InterPro"/>
</dbReference>
<comment type="caution">
    <text evidence="2">The sequence shown here is derived from an EMBL/GenBank/DDBJ whole genome shotgun (WGS) entry which is preliminary data.</text>
</comment>
<reference evidence="2 3" key="1">
    <citation type="submission" date="2018-10" db="EMBL/GenBank/DDBJ databases">
        <title>Sequencing the genomes of 1000 actinobacteria strains.</title>
        <authorList>
            <person name="Klenk H.-P."/>
        </authorList>
    </citation>
    <scope>NUCLEOTIDE SEQUENCE [LARGE SCALE GENOMIC DNA]</scope>
    <source>
        <strain evidence="2 3">DSM 17894</strain>
    </source>
</reference>
<dbReference type="InterPro" id="IPR036388">
    <property type="entry name" value="WH-like_DNA-bd_sf"/>
</dbReference>
<dbReference type="InterPro" id="IPR000835">
    <property type="entry name" value="HTH_MarR-typ"/>
</dbReference>
<evidence type="ECO:0000313" key="2">
    <source>
        <dbReference type="EMBL" id="RKR74527.1"/>
    </source>
</evidence>
<feature type="domain" description="HTH marR-type" evidence="1">
    <location>
        <begin position="1"/>
        <end position="135"/>
    </location>
</feature>
<proteinExistence type="predicted"/>
<protein>
    <submittedName>
        <fullName evidence="2">DNA-binding MarR family transcriptional regulator</fullName>
    </submittedName>
</protein>
<evidence type="ECO:0000313" key="3">
    <source>
        <dbReference type="Proteomes" id="UP000280008"/>
    </source>
</evidence>
<dbReference type="PANTHER" id="PTHR33164:SF43">
    <property type="entry name" value="HTH-TYPE TRANSCRIPTIONAL REPRESSOR YETL"/>
    <property type="match status" value="1"/>
</dbReference>
<name>A0A495IEV6_9MICO</name>
<dbReference type="PROSITE" id="PS50995">
    <property type="entry name" value="HTH_MARR_2"/>
    <property type="match status" value="1"/>
</dbReference>
<dbReference type="GO" id="GO:0006950">
    <property type="term" value="P:response to stress"/>
    <property type="evidence" value="ECO:0007669"/>
    <property type="project" value="TreeGrafter"/>
</dbReference>
<dbReference type="Gene3D" id="1.10.10.10">
    <property type="entry name" value="Winged helix-like DNA-binding domain superfamily/Winged helix DNA-binding domain"/>
    <property type="match status" value="1"/>
</dbReference>
<dbReference type="InterPro" id="IPR039422">
    <property type="entry name" value="MarR/SlyA-like"/>
</dbReference>
<organism evidence="2 3">
    <name type="scientific">Frondihabitans australicus</name>
    <dbReference type="NCBI Taxonomy" id="386892"/>
    <lineage>
        <taxon>Bacteria</taxon>
        <taxon>Bacillati</taxon>
        <taxon>Actinomycetota</taxon>
        <taxon>Actinomycetes</taxon>
        <taxon>Micrococcales</taxon>
        <taxon>Microbacteriaceae</taxon>
        <taxon>Frondihabitans</taxon>
    </lineage>
</organism>
<dbReference type="EMBL" id="RBKS01000001">
    <property type="protein sequence ID" value="RKR74527.1"/>
    <property type="molecule type" value="Genomic_DNA"/>
</dbReference>
<dbReference type="GO" id="GO:0003677">
    <property type="term" value="F:DNA binding"/>
    <property type="evidence" value="ECO:0007669"/>
    <property type="project" value="UniProtKB-KW"/>
</dbReference>
<dbReference type="SUPFAM" id="SSF46785">
    <property type="entry name" value="Winged helix' DNA-binding domain"/>
    <property type="match status" value="1"/>
</dbReference>
<keyword evidence="3" id="KW-1185">Reference proteome</keyword>
<dbReference type="RefSeq" id="WP_281270803.1">
    <property type="nucleotide sequence ID" value="NZ_RBKS01000001.1"/>
</dbReference>
<dbReference type="PRINTS" id="PR00598">
    <property type="entry name" value="HTHMARR"/>
</dbReference>
<dbReference type="InterPro" id="IPR036390">
    <property type="entry name" value="WH_DNA-bd_sf"/>
</dbReference>
<dbReference type="AlphaFoldDB" id="A0A495IEV6"/>
<gene>
    <name evidence="2" type="ORF">C8E83_1646</name>
</gene>
<dbReference type="Pfam" id="PF01047">
    <property type="entry name" value="MarR"/>
    <property type="match status" value="1"/>
</dbReference>
<evidence type="ECO:0000259" key="1">
    <source>
        <dbReference type="PROSITE" id="PS50995"/>
    </source>
</evidence>
<dbReference type="SMART" id="SM00347">
    <property type="entry name" value="HTH_MARR"/>
    <property type="match status" value="1"/>
</dbReference>
<keyword evidence="2" id="KW-0238">DNA-binding</keyword>
<dbReference type="Proteomes" id="UP000280008">
    <property type="component" value="Unassembled WGS sequence"/>
</dbReference>
<sequence length="146" mass="16165">MTDLDQVFTDLVRFQIDLWNGVDADLREAADTSLASIESLRVIAARDVCRVNDIADDLRITVGGASKIADRLERAGLVERRANPVDRRSSLVALTREGRATLDRAAPVYEAALARRLGDRLDGATLDHLARALRLLRTEPTREDSE</sequence>
<dbReference type="PANTHER" id="PTHR33164">
    <property type="entry name" value="TRANSCRIPTIONAL REGULATOR, MARR FAMILY"/>
    <property type="match status" value="1"/>
</dbReference>
<accession>A0A495IEV6</accession>